<reference evidence="2" key="1">
    <citation type="journal article" date="2023" name="G3 (Bethesda)">
        <title>Genome assembly and association tests identify interacting loci associated with vigor, precocity, and sex in interspecific pistachio rootstocks.</title>
        <authorList>
            <person name="Palmer W."/>
            <person name="Jacygrad E."/>
            <person name="Sagayaradj S."/>
            <person name="Cavanaugh K."/>
            <person name="Han R."/>
            <person name="Bertier L."/>
            <person name="Beede B."/>
            <person name="Kafkas S."/>
            <person name="Golino D."/>
            <person name="Preece J."/>
            <person name="Michelmore R."/>
        </authorList>
    </citation>
    <scope>NUCLEOTIDE SEQUENCE [LARGE SCALE GENOMIC DNA]</scope>
</reference>
<proteinExistence type="predicted"/>
<organism evidence="1 2">
    <name type="scientific">Pistacia integerrima</name>
    <dbReference type="NCBI Taxonomy" id="434235"/>
    <lineage>
        <taxon>Eukaryota</taxon>
        <taxon>Viridiplantae</taxon>
        <taxon>Streptophyta</taxon>
        <taxon>Embryophyta</taxon>
        <taxon>Tracheophyta</taxon>
        <taxon>Spermatophyta</taxon>
        <taxon>Magnoliopsida</taxon>
        <taxon>eudicotyledons</taxon>
        <taxon>Gunneridae</taxon>
        <taxon>Pentapetalae</taxon>
        <taxon>rosids</taxon>
        <taxon>malvids</taxon>
        <taxon>Sapindales</taxon>
        <taxon>Anacardiaceae</taxon>
        <taxon>Pistacia</taxon>
    </lineage>
</organism>
<comment type="caution">
    <text evidence="1">The sequence shown here is derived from an EMBL/GenBank/DDBJ whole genome shotgun (WGS) entry which is preliminary data.</text>
</comment>
<keyword evidence="2" id="KW-1185">Reference proteome</keyword>
<evidence type="ECO:0000313" key="2">
    <source>
        <dbReference type="Proteomes" id="UP001163603"/>
    </source>
</evidence>
<name>A0ACC0Z2B4_9ROSI</name>
<dbReference type="EMBL" id="CM047738">
    <property type="protein sequence ID" value="KAJ0045406.1"/>
    <property type="molecule type" value="Genomic_DNA"/>
</dbReference>
<dbReference type="Proteomes" id="UP001163603">
    <property type="component" value="Chromosome 3"/>
</dbReference>
<evidence type="ECO:0000313" key="1">
    <source>
        <dbReference type="EMBL" id="KAJ0045406.1"/>
    </source>
</evidence>
<gene>
    <name evidence="1" type="ORF">Pint_05216</name>
</gene>
<protein>
    <submittedName>
        <fullName evidence="1">Uncharacterized protein</fullName>
    </submittedName>
</protein>
<accession>A0ACC0Z2B4</accession>
<sequence>MLEEAYSISLVMGLLDRYVAIKHHDSDCFTIKCACSSQLMEITFILWPNENKVAGLFIDHFATCCGTNGLKQDIFPSQMLRNLFGTCVMCTNASKRDILPYEMLRVLKGQLGCCICTWHACGRSIVAVTSDHKASCKNTIILFILPEQMSLIIFDGEAFLKRRLVYHAEGEREVKRADCCLTVVVREMTPSEEVEIAQLRVHNFHNSSRGCVCHKRLRQLQIGTAKAKAAAVKSYMAA</sequence>